<reference evidence="2" key="1">
    <citation type="submission" date="2023-03" db="EMBL/GenBank/DDBJ databases">
        <title>Massive genome expansion in bonnet fungi (Mycena s.s.) driven by repeated elements and novel gene families across ecological guilds.</title>
        <authorList>
            <consortium name="Lawrence Berkeley National Laboratory"/>
            <person name="Harder C.B."/>
            <person name="Miyauchi S."/>
            <person name="Viragh M."/>
            <person name="Kuo A."/>
            <person name="Thoen E."/>
            <person name="Andreopoulos B."/>
            <person name="Lu D."/>
            <person name="Skrede I."/>
            <person name="Drula E."/>
            <person name="Henrissat B."/>
            <person name="Morin E."/>
            <person name="Kohler A."/>
            <person name="Barry K."/>
            <person name="LaButti K."/>
            <person name="Morin E."/>
            <person name="Salamov A."/>
            <person name="Lipzen A."/>
            <person name="Mereny Z."/>
            <person name="Hegedus B."/>
            <person name="Baldrian P."/>
            <person name="Stursova M."/>
            <person name="Weitz H."/>
            <person name="Taylor A."/>
            <person name="Grigoriev I.V."/>
            <person name="Nagy L.G."/>
            <person name="Martin F."/>
            <person name="Kauserud H."/>
        </authorList>
    </citation>
    <scope>NUCLEOTIDE SEQUENCE</scope>
    <source>
        <strain evidence="2">9284</strain>
    </source>
</reference>
<evidence type="ECO:0000313" key="2">
    <source>
        <dbReference type="EMBL" id="KAJ7604925.1"/>
    </source>
</evidence>
<evidence type="ECO:0000256" key="1">
    <source>
        <dbReference type="SAM" id="SignalP"/>
    </source>
</evidence>
<dbReference type="EMBL" id="JARKIF010000086">
    <property type="protein sequence ID" value="KAJ7604925.1"/>
    <property type="molecule type" value="Genomic_DNA"/>
</dbReference>
<dbReference type="AlphaFoldDB" id="A0AAD7F9B0"/>
<feature type="signal peptide" evidence="1">
    <location>
        <begin position="1"/>
        <end position="21"/>
    </location>
</feature>
<proteinExistence type="predicted"/>
<gene>
    <name evidence="2" type="ORF">FB45DRAFT_529493</name>
</gene>
<organism evidence="2 3">
    <name type="scientific">Roridomyces roridus</name>
    <dbReference type="NCBI Taxonomy" id="1738132"/>
    <lineage>
        <taxon>Eukaryota</taxon>
        <taxon>Fungi</taxon>
        <taxon>Dikarya</taxon>
        <taxon>Basidiomycota</taxon>
        <taxon>Agaricomycotina</taxon>
        <taxon>Agaricomycetes</taxon>
        <taxon>Agaricomycetidae</taxon>
        <taxon>Agaricales</taxon>
        <taxon>Marasmiineae</taxon>
        <taxon>Mycenaceae</taxon>
        <taxon>Roridomyces</taxon>
    </lineage>
</organism>
<keyword evidence="1" id="KW-0732">Signal</keyword>
<name>A0AAD7F9B0_9AGAR</name>
<evidence type="ECO:0000313" key="3">
    <source>
        <dbReference type="Proteomes" id="UP001221142"/>
    </source>
</evidence>
<protein>
    <recommendedName>
        <fullName evidence="4">Secreted protein</fullName>
    </recommendedName>
</protein>
<dbReference type="Proteomes" id="UP001221142">
    <property type="component" value="Unassembled WGS sequence"/>
</dbReference>
<evidence type="ECO:0008006" key="4">
    <source>
        <dbReference type="Google" id="ProtNLM"/>
    </source>
</evidence>
<feature type="chain" id="PRO_5042144806" description="Secreted protein" evidence="1">
    <location>
        <begin position="22"/>
        <end position="90"/>
    </location>
</feature>
<keyword evidence="3" id="KW-1185">Reference proteome</keyword>
<comment type="caution">
    <text evidence="2">The sequence shown here is derived from an EMBL/GenBank/DDBJ whole genome shotgun (WGS) entry which is preliminary data.</text>
</comment>
<sequence>MWPDAGLFYLLFGLFTHGSSNCPCGGQTGFFNDPLRYPHHGEISQNAVSVSTLRPGGPMITPLANLLGRQRRCSPPCDDLLPAVGLGYPD</sequence>
<accession>A0AAD7F9B0</accession>